<evidence type="ECO:0000256" key="7">
    <source>
        <dbReference type="ARBA" id="ARBA00023270"/>
    </source>
</evidence>
<proteinExistence type="predicted"/>
<dbReference type="InterPro" id="IPR003190">
    <property type="entry name" value="Asp_decarbox"/>
</dbReference>
<dbReference type="OrthoDB" id="5579277at2759"/>
<keyword evidence="2" id="KW-0566">Pantothenate biosynthesis</keyword>
<accession>A0A9N8HYZ6</accession>
<dbReference type="InterPro" id="IPR009010">
    <property type="entry name" value="Asp_de-COase-like_dom_sf"/>
</dbReference>
<dbReference type="EMBL" id="CAICTM010002710">
    <property type="protein sequence ID" value="CAB9530020.1"/>
    <property type="molecule type" value="Genomic_DNA"/>
</dbReference>
<dbReference type="PANTHER" id="PTHR21012:SF0">
    <property type="entry name" value="ASPARTATE 1-DECARBOXYLASE"/>
    <property type="match status" value="1"/>
</dbReference>
<evidence type="ECO:0000256" key="6">
    <source>
        <dbReference type="ARBA" id="ARBA00023239"/>
    </source>
</evidence>
<reference evidence="9" key="1">
    <citation type="submission" date="2020-06" db="EMBL/GenBank/DDBJ databases">
        <authorList>
            <consortium name="Plant Systems Biology data submission"/>
        </authorList>
    </citation>
    <scope>NUCLEOTIDE SEQUENCE</scope>
    <source>
        <strain evidence="9">D6</strain>
    </source>
</reference>
<keyword evidence="7" id="KW-0704">Schiff base</keyword>
<keyword evidence="3" id="KW-0210">Decarboxylase</keyword>
<evidence type="ECO:0000256" key="2">
    <source>
        <dbReference type="ARBA" id="ARBA00022655"/>
    </source>
</evidence>
<dbReference type="Gene3D" id="2.40.40.20">
    <property type="match status" value="1"/>
</dbReference>
<sequence>MQRSVLLSELRAKVTGASVDYVGSITIHEEFCDALGLLERQMVHIRNERTGVDLWTYVIRGDNTPAGTVCLNGAAAHLVQVGDVVSITAHGLATTMTEASDNPRQWDAVRNGVTQVVQRMGKPSVTWADNVMLEYARGKVHRPRVTEVVSGEENNVIFPGLILDSGVGHNDWRSMVSMANLCTWNQLVSLMVHTLAFWEAESHAMLQTGPVSSASV</sequence>
<evidence type="ECO:0000256" key="8">
    <source>
        <dbReference type="ARBA" id="ARBA00023317"/>
    </source>
</evidence>
<dbReference type="GO" id="GO:0006523">
    <property type="term" value="P:alanine biosynthetic process"/>
    <property type="evidence" value="ECO:0007669"/>
    <property type="project" value="InterPro"/>
</dbReference>
<evidence type="ECO:0000256" key="4">
    <source>
        <dbReference type="ARBA" id="ARBA00022813"/>
    </source>
</evidence>
<evidence type="ECO:0000313" key="10">
    <source>
        <dbReference type="Proteomes" id="UP001153069"/>
    </source>
</evidence>
<evidence type="ECO:0000256" key="5">
    <source>
        <dbReference type="ARBA" id="ARBA00023145"/>
    </source>
</evidence>
<keyword evidence="5" id="KW-0865">Zymogen</keyword>
<keyword evidence="10" id="KW-1185">Reference proteome</keyword>
<evidence type="ECO:0000313" key="9">
    <source>
        <dbReference type="EMBL" id="CAB9530020.1"/>
    </source>
</evidence>
<keyword evidence="8" id="KW-0670">Pyruvate</keyword>
<dbReference type="AlphaFoldDB" id="A0A9N8HYZ6"/>
<dbReference type="GO" id="GO:0015940">
    <property type="term" value="P:pantothenate biosynthetic process"/>
    <property type="evidence" value="ECO:0007669"/>
    <property type="project" value="UniProtKB-KW"/>
</dbReference>
<keyword evidence="1" id="KW-0963">Cytoplasm</keyword>
<dbReference type="SUPFAM" id="SSF50692">
    <property type="entry name" value="ADC-like"/>
    <property type="match status" value="1"/>
</dbReference>
<dbReference type="Pfam" id="PF02261">
    <property type="entry name" value="Asp_decarbox"/>
    <property type="match status" value="1"/>
</dbReference>
<evidence type="ECO:0000256" key="1">
    <source>
        <dbReference type="ARBA" id="ARBA00022490"/>
    </source>
</evidence>
<name>A0A9N8HYZ6_9STRA</name>
<evidence type="ECO:0000256" key="3">
    <source>
        <dbReference type="ARBA" id="ARBA00022793"/>
    </source>
</evidence>
<dbReference type="GO" id="GO:0005829">
    <property type="term" value="C:cytosol"/>
    <property type="evidence" value="ECO:0007669"/>
    <property type="project" value="TreeGrafter"/>
</dbReference>
<dbReference type="Proteomes" id="UP001153069">
    <property type="component" value="Unassembled WGS sequence"/>
</dbReference>
<comment type="caution">
    <text evidence="9">The sequence shown here is derived from an EMBL/GenBank/DDBJ whole genome shotgun (WGS) entry which is preliminary data.</text>
</comment>
<gene>
    <name evidence="9" type="ORF">SEMRO_2712_G335290.1</name>
</gene>
<dbReference type="PANTHER" id="PTHR21012">
    <property type="entry name" value="ASPARTATE 1-DECARBOXYLASE"/>
    <property type="match status" value="1"/>
</dbReference>
<protein>
    <submittedName>
        <fullName evidence="9">Aspartate 1-decarboxylase</fullName>
    </submittedName>
</protein>
<dbReference type="GO" id="GO:0004068">
    <property type="term" value="F:aspartate 1-decarboxylase activity"/>
    <property type="evidence" value="ECO:0007669"/>
    <property type="project" value="InterPro"/>
</dbReference>
<organism evidence="9 10">
    <name type="scientific">Seminavis robusta</name>
    <dbReference type="NCBI Taxonomy" id="568900"/>
    <lineage>
        <taxon>Eukaryota</taxon>
        <taxon>Sar</taxon>
        <taxon>Stramenopiles</taxon>
        <taxon>Ochrophyta</taxon>
        <taxon>Bacillariophyta</taxon>
        <taxon>Bacillariophyceae</taxon>
        <taxon>Bacillariophycidae</taxon>
        <taxon>Naviculales</taxon>
        <taxon>Naviculaceae</taxon>
        <taxon>Seminavis</taxon>
    </lineage>
</organism>
<keyword evidence="4" id="KW-0068">Autocatalytic cleavage</keyword>
<keyword evidence="6" id="KW-0456">Lyase</keyword>